<feature type="transmembrane region" description="Helical" evidence="1">
    <location>
        <begin position="151"/>
        <end position="170"/>
    </location>
</feature>
<reference evidence="2 3" key="1">
    <citation type="submission" date="2019-01" db="EMBL/GenBank/DDBJ databases">
        <authorList>
            <person name="Chen W.-M."/>
        </authorList>
    </citation>
    <scope>NUCLEOTIDE SEQUENCE [LARGE SCALE GENOMIC DNA]</scope>
    <source>
        <strain evidence="2 3">CCP-6</strain>
    </source>
</reference>
<accession>A0A437M302</accession>
<keyword evidence="1" id="KW-0812">Transmembrane</keyword>
<keyword evidence="1" id="KW-0472">Membrane</keyword>
<evidence type="ECO:0000256" key="1">
    <source>
        <dbReference type="SAM" id="Phobius"/>
    </source>
</evidence>
<dbReference type="Proteomes" id="UP000282957">
    <property type="component" value="Unassembled WGS sequence"/>
</dbReference>
<comment type="caution">
    <text evidence="2">The sequence shown here is derived from an EMBL/GenBank/DDBJ whole genome shotgun (WGS) entry which is preliminary data.</text>
</comment>
<feature type="transmembrane region" description="Helical" evidence="1">
    <location>
        <begin position="308"/>
        <end position="327"/>
    </location>
</feature>
<gene>
    <name evidence="2" type="ORF">EOD42_20325</name>
</gene>
<feature type="transmembrane region" description="Helical" evidence="1">
    <location>
        <begin position="210"/>
        <end position="234"/>
    </location>
</feature>
<protein>
    <recommendedName>
        <fullName evidence="4">Glycosyltransferase RgtA/B/C/D-like domain-containing protein</fullName>
    </recommendedName>
</protein>
<feature type="transmembrane region" description="Helical" evidence="1">
    <location>
        <begin position="127"/>
        <end position="145"/>
    </location>
</feature>
<dbReference type="AlphaFoldDB" id="A0A437M302"/>
<sequence length="528" mass="57219">MAWSQLRRWAGRGGSGPQWLLLVLMCMAAGLWSVRTGTDANWDLRNYHLYGPYALLNGRIGQDIAPAQQQSFFNPLVNFYYYGLFRGLNGFPRVLAFLMGVPAGVYAFALWQVALLVARDVMGRGRAALALAAAATLLGMTGAGVRPSIGSSMADVNVAALVMLAVWLALRAAYAGGRPRTGAMVLLGLLAGASVGLKLTNVLYAAPLGLLVLGLFGLRAAVPAGIAMGIAFLAGWGPFALIMRELHASPVFPLYNDIFASPDYLPVRLTDDRFLPRSTMQAVFYPFYWTVRNTGLVTELGMRDWRVAAGYLSAVLVLAAAASRWLLEEPPRIARPALLLFLFCAGALALWTHMFGIYRYLLVVESLSGVLMMLAGRELFRERRLRLGAAYGLAAAAILVSTRAPNWPHVRHGRQAVGVEMPAMAPDSMVLLVGDDALSYLVPFMPPGIRAIGLRNNLVREGEEHGLIRRIRAAIAGHRGPLLMLAENGRDRGVQAAYLAGFGMRIGPCAPVRSNLEPGGYELCRLER</sequence>
<name>A0A437M302_9PROT</name>
<keyword evidence="1" id="KW-1133">Transmembrane helix</keyword>
<feature type="transmembrane region" description="Helical" evidence="1">
    <location>
        <begin position="94"/>
        <end position="115"/>
    </location>
</feature>
<dbReference type="RefSeq" id="WP_127789406.1">
    <property type="nucleotide sequence ID" value="NZ_SACL01000008.1"/>
</dbReference>
<keyword evidence="3" id="KW-1185">Reference proteome</keyword>
<organism evidence="2 3">
    <name type="scientific">Rhodovarius crocodyli</name>
    <dbReference type="NCBI Taxonomy" id="1979269"/>
    <lineage>
        <taxon>Bacteria</taxon>
        <taxon>Pseudomonadati</taxon>
        <taxon>Pseudomonadota</taxon>
        <taxon>Alphaproteobacteria</taxon>
        <taxon>Acetobacterales</taxon>
        <taxon>Roseomonadaceae</taxon>
        <taxon>Rhodovarius</taxon>
    </lineage>
</organism>
<evidence type="ECO:0000313" key="3">
    <source>
        <dbReference type="Proteomes" id="UP000282957"/>
    </source>
</evidence>
<proteinExistence type="predicted"/>
<evidence type="ECO:0000313" key="2">
    <source>
        <dbReference type="EMBL" id="RVT92077.1"/>
    </source>
</evidence>
<dbReference type="OrthoDB" id="1814621at2"/>
<feature type="transmembrane region" description="Helical" evidence="1">
    <location>
        <begin position="182"/>
        <end position="204"/>
    </location>
</feature>
<dbReference type="EMBL" id="SACL01000008">
    <property type="protein sequence ID" value="RVT92077.1"/>
    <property type="molecule type" value="Genomic_DNA"/>
</dbReference>
<evidence type="ECO:0008006" key="4">
    <source>
        <dbReference type="Google" id="ProtNLM"/>
    </source>
</evidence>